<dbReference type="RefSeq" id="WP_123846183.1">
    <property type="nucleotide sequence ID" value="NZ_RPDH01000001.1"/>
</dbReference>
<keyword evidence="2" id="KW-1185">Reference proteome</keyword>
<dbReference type="AlphaFoldDB" id="A0A3N4Q0M1"/>
<comment type="caution">
    <text evidence="1">The sequence shown here is derived from an EMBL/GenBank/DDBJ whole genome shotgun (WGS) entry which is preliminary data.</text>
</comment>
<proteinExistence type="predicted"/>
<evidence type="ECO:0000313" key="2">
    <source>
        <dbReference type="Proteomes" id="UP000278351"/>
    </source>
</evidence>
<sequence length="166" mass="18974">MVVIERHDEFDLDKGILQIFKKGRLVDTIRLLPDASEITGISGDTVYVSYYTFYKGSDVNEMQGLVLRNNGMKLKWKYHYVNSTGLTGGIVAQKIDFLDSLAIVKSSGQIDTFVINHVLCDGTRFLISEFGHPERRFFEIELPISCRESLILSYEKYANEQIGRPR</sequence>
<accession>A0A3N4Q0M1</accession>
<dbReference type="Proteomes" id="UP000278351">
    <property type="component" value="Unassembled WGS sequence"/>
</dbReference>
<evidence type="ECO:0000313" key="1">
    <source>
        <dbReference type="EMBL" id="RPE13666.1"/>
    </source>
</evidence>
<protein>
    <submittedName>
        <fullName evidence="1">Uncharacterized protein</fullName>
    </submittedName>
</protein>
<organism evidence="1 2">
    <name type="scientific">Chitinophaga lutea</name>
    <dbReference type="NCBI Taxonomy" id="2488634"/>
    <lineage>
        <taxon>Bacteria</taxon>
        <taxon>Pseudomonadati</taxon>
        <taxon>Bacteroidota</taxon>
        <taxon>Chitinophagia</taxon>
        <taxon>Chitinophagales</taxon>
        <taxon>Chitinophagaceae</taxon>
        <taxon>Chitinophaga</taxon>
    </lineage>
</organism>
<gene>
    <name evidence="1" type="ORF">EGT74_09170</name>
</gene>
<reference evidence="1 2" key="1">
    <citation type="submission" date="2018-11" db="EMBL/GenBank/DDBJ databases">
        <title>Chitinophaga lutea sp.nov., isolate from arsenic contaminated soil.</title>
        <authorList>
            <person name="Zong Y."/>
        </authorList>
    </citation>
    <scope>NUCLEOTIDE SEQUENCE [LARGE SCALE GENOMIC DNA]</scope>
    <source>
        <strain evidence="1 2">ZY74</strain>
    </source>
</reference>
<name>A0A3N4Q0M1_9BACT</name>
<dbReference type="EMBL" id="RPDH01000001">
    <property type="protein sequence ID" value="RPE13666.1"/>
    <property type="molecule type" value="Genomic_DNA"/>
</dbReference>